<evidence type="ECO:0000313" key="3">
    <source>
        <dbReference type="Proteomes" id="UP000022910"/>
    </source>
</evidence>
<dbReference type="OrthoDB" id="2430058at2759"/>
<accession>A0A015J7V2</accession>
<dbReference type="HOGENOM" id="CLU_1046438_0_0_1"/>
<reference evidence="2 3" key="1">
    <citation type="submission" date="2014-02" db="EMBL/GenBank/DDBJ databases">
        <title>Single nucleus genome sequencing reveals high similarity among nuclei of an endomycorrhizal fungus.</title>
        <authorList>
            <person name="Lin K."/>
            <person name="Geurts R."/>
            <person name="Zhang Z."/>
            <person name="Limpens E."/>
            <person name="Saunders D.G."/>
            <person name="Mu D."/>
            <person name="Pang E."/>
            <person name="Cao H."/>
            <person name="Cha H."/>
            <person name="Lin T."/>
            <person name="Zhou Q."/>
            <person name="Shang Y."/>
            <person name="Li Y."/>
            <person name="Ivanov S."/>
            <person name="Sharma T."/>
            <person name="Velzen R.V."/>
            <person name="Ruijter N.D."/>
            <person name="Aanen D.K."/>
            <person name="Win J."/>
            <person name="Kamoun S."/>
            <person name="Bisseling T."/>
            <person name="Huang S."/>
        </authorList>
    </citation>
    <scope>NUCLEOTIDE SEQUENCE [LARGE SCALE GENOMIC DNA]</scope>
    <source>
        <strain evidence="3">DAOM197198w</strain>
    </source>
</reference>
<dbReference type="AlphaFoldDB" id="A0A015J7V2"/>
<keyword evidence="3" id="KW-1185">Reference proteome</keyword>
<name>A0A015J7V2_RHIIW</name>
<feature type="domain" description="Up-regulator of cell proliferation-like" evidence="1">
    <location>
        <begin position="104"/>
        <end position="234"/>
    </location>
</feature>
<proteinExistence type="predicted"/>
<evidence type="ECO:0000313" key="2">
    <source>
        <dbReference type="EMBL" id="EXX50949.1"/>
    </source>
</evidence>
<evidence type="ECO:0000259" key="1">
    <source>
        <dbReference type="Pfam" id="PF25496"/>
    </source>
</evidence>
<comment type="caution">
    <text evidence="2">The sequence shown here is derived from an EMBL/GenBank/DDBJ whole genome shotgun (WGS) entry which is preliminary data.</text>
</comment>
<dbReference type="Pfam" id="PF25496">
    <property type="entry name" value="URGCP"/>
    <property type="match status" value="1"/>
</dbReference>
<gene>
    <name evidence="2" type="ORF">RirG_266080</name>
</gene>
<dbReference type="InterPro" id="IPR057365">
    <property type="entry name" value="URGCP"/>
</dbReference>
<protein>
    <recommendedName>
        <fullName evidence="1">Up-regulator of cell proliferation-like domain-containing protein</fullName>
    </recommendedName>
</protein>
<organism evidence="2 3">
    <name type="scientific">Rhizophagus irregularis (strain DAOM 197198w)</name>
    <name type="common">Glomus intraradices</name>
    <dbReference type="NCBI Taxonomy" id="1432141"/>
    <lineage>
        <taxon>Eukaryota</taxon>
        <taxon>Fungi</taxon>
        <taxon>Fungi incertae sedis</taxon>
        <taxon>Mucoromycota</taxon>
        <taxon>Glomeromycotina</taxon>
        <taxon>Glomeromycetes</taxon>
        <taxon>Glomerales</taxon>
        <taxon>Glomeraceae</taxon>
        <taxon>Rhizophagus</taxon>
    </lineage>
</organism>
<dbReference type="STRING" id="1432141.A0A015J7V2"/>
<dbReference type="EMBL" id="JEMT01029753">
    <property type="protein sequence ID" value="EXX50949.1"/>
    <property type="molecule type" value="Genomic_DNA"/>
</dbReference>
<dbReference type="Proteomes" id="UP000022910">
    <property type="component" value="Unassembled WGS sequence"/>
</dbReference>
<sequence>MVDNKVITIHEQWHPILGKEIPLIEPYHYVKLSRILSPPKLLAHESGSVGKVLPYIRQKVKMWGADVLRAENIKTLIDEDDELSDEESMIDESQDLKRNQLSRFDCIASLLASAECTVAQDIFRTLSQFPIAFPLVLPELDEAGKFKVMLPSFTGPIIKWETKPGTIIENHLFNDPFQLIVAVRIGNNSSGKSTILNQLMASNTMFSSRSDPRAEYGIPHMISGSIEFTWLTKETCSISLWNDVFENYYKEGTNKIILLANLHVMP</sequence>